<evidence type="ECO:0000313" key="10">
    <source>
        <dbReference type="Proteomes" id="UP000192656"/>
    </source>
</evidence>
<dbReference type="InterPro" id="IPR008266">
    <property type="entry name" value="Tyr_kinase_AS"/>
</dbReference>
<evidence type="ECO:0000256" key="3">
    <source>
        <dbReference type="ARBA" id="ARBA00022741"/>
    </source>
</evidence>
<dbReference type="EMBL" id="FWXR01000001">
    <property type="protein sequence ID" value="SMC36080.1"/>
    <property type="molecule type" value="Genomic_DNA"/>
</dbReference>
<dbReference type="PANTHER" id="PTHR24351">
    <property type="entry name" value="RIBOSOMAL PROTEIN S6 KINASE"/>
    <property type="match status" value="1"/>
</dbReference>
<keyword evidence="6" id="KW-0812">Transmembrane</keyword>
<keyword evidence="6" id="KW-1133">Transmembrane helix</keyword>
<feature type="transmembrane region" description="Helical" evidence="6">
    <location>
        <begin position="563"/>
        <end position="584"/>
    </location>
</feature>
<accession>A0A1W1YIL9</accession>
<evidence type="ECO:0000256" key="1">
    <source>
        <dbReference type="ARBA" id="ARBA00022527"/>
    </source>
</evidence>
<keyword evidence="10" id="KW-1185">Reference proteome</keyword>
<dbReference type="Gene3D" id="3.60.40.10">
    <property type="entry name" value="PPM-type phosphatase domain"/>
    <property type="match status" value="1"/>
</dbReference>
<dbReference type="Pfam" id="PF13672">
    <property type="entry name" value="PP2C_2"/>
    <property type="match status" value="1"/>
</dbReference>
<name>A0A1W1YIL9_9HYPH</name>
<feature type="domain" description="PPM-type phosphatase" evidence="8">
    <location>
        <begin position="8"/>
        <end position="247"/>
    </location>
</feature>
<evidence type="ECO:0000256" key="6">
    <source>
        <dbReference type="SAM" id="Phobius"/>
    </source>
</evidence>
<dbReference type="SMART" id="SM00331">
    <property type="entry name" value="PP2C_SIG"/>
    <property type="match status" value="1"/>
</dbReference>
<evidence type="ECO:0000256" key="4">
    <source>
        <dbReference type="ARBA" id="ARBA00022777"/>
    </source>
</evidence>
<dbReference type="Pfam" id="PF00069">
    <property type="entry name" value="Pkinase"/>
    <property type="match status" value="1"/>
</dbReference>
<dbReference type="Gene3D" id="3.30.200.20">
    <property type="entry name" value="Phosphorylase Kinase, domain 1"/>
    <property type="match status" value="1"/>
</dbReference>
<dbReference type="SMART" id="SM00332">
    <property type="entry name" value="PP2Cc"/>
    <property type="match status" value="1"/>
</dbReference>
<dbReference type="Gene3D" id="1.10.510.10">
    <property type="entry name" value="Transferase(Phosphotransferase) domain 1"/>
    <property type="match status" value="1"/>
</dbReference>
<evidence type="ECO:0000259" key="7">
    <source>
        <dbReference type="PROSITE" id="PS50011"/>
    </source>
</evidence>
<dbReference type="Proteomes" id="UP000192656">
    <property type="component" value="Unassembled WGS sequence"/>
</dbReference>
<dbReference type="InterPro" id="IPR000719">
    <property type="entry name" value="Prot_kinase_dom"/>
</dbReference>
<keyword evidence="3" id="KW-0547">Nucleotide-binding</keyword>
<keyword evidence="5" id="KW-0067">ATP-binding</keyword>
<protein>
    <submittedName>
        <fullName evidence="9">Serine/threonine protein kinase</fullName>
    </submittedName>
</protein>
<gene>
    <name evidence="9" type="ORF">SAMN06297251_101357</name>
</gene>
<keyword evidence="6" id="KW-0472">Membrane</keyword>
<evidence type="ECO:0000259" key="8">
    <source>
        <dbReference type="PROSITE" id="PS51746"/>
    </source>
</evidence>
<reference evidence="9 10" key="1">
    <citation type="submission" date="2017-04" db="EMBL/GenBank/DDBJ databases">
        <authorList>
            <person name="Afonso C.L."/>
            <person name="Miller P.J."/>
            <person name="Scott M.A."/>
            <person name="Spackman E."/>
            <person name="Goraichik I."/>
            <person name="Dimitrov K.M."/>
            <person name="Suarez D.L."/>
            <person name="Swayne D.E."/>
        </authorList>
    </citation>
    <scope>NUCLEOTIDE SEQUENCE [LARGE SCALE GENOMIC DNA]</scope>
    <source>
        <strain evidence="9 10">CGMCC 1.10972</strain>
    </source>
</reference>
<dbReference type="STRING" id="937218.SAMN06297251_101357"/>
<dbReference type="GO" id="GO:0004674">
    <property type="term" value="F:protein serine/threonine kinase activity"/>
    <property type="evidence" value="ECO:0007669"/>
    <property type="project" value="UniProtKB-KW"/>
</dbReference>
<dbReference type="GO" id="GO:0005524">
    <property type="term" value="F:ATP binding"/>
    <property type="evidence" value="ECO:0007669"/>
    <property type="project" value="UniProtKB-KW"/>
</dbReference>
<dbReference type="CDD" id="cd14014">
    <property type="entry name" value="STKc_PknB_like"/>
    <property type="match status" value="1"/>
</dbReference>
<dbReference type="PROSITE" id="PS50011">
    <property type="entry name" value="PROTEIN_KINASE_DOM"/>
    <property type="match status" value="1"/>
</dbReference>
<dbReference type="SUPFAM" id="SSF81606">
    <property type="entry name" value="PP2C-like"/>
    <property type="match status" value="1"/>
</dbReference>
<dbReference type="SUPFAM" id="SSF56112">
    <property type="entry name" value="Protein kinase-like (PK-like)"/>
    <property type="match status" value="1"/>
</dbReference>
<organism evidence="9 10">
    <name type="scientific">Fulvimarina manganoxydans</name>
    <dbReference type="NCBI Taxonomy" id="937218"/>
    <lineage>
        <taxon>Bacteria</taxon>
        <taxon>Pseudomonadati</taxon>
        <taxon>Pseudomonadota</taxon>
        <taxon>Alphaproteobacteria</taxon>
        <taxon>Hyphomicrobiales</taxon>
        <taxon>Aurantimonadaceae</taxon>
        <taxon>Fulvimarina</taxon>
    </lineage>
</organism>
<keyword evidence="2" id="KW-0808">Transferase</keyword>
<dbReference type="RefSeq" id="WP_084408233.1">
    <property type="nucleotide sequence ID" value="NZ_FWXR01000001.1"/>
</dbReference>
<dbReference type="AlphaFoldDB" id="A0A1W1YIL9"/>
<keyword evidence="4 9" id="KW-0418">Kinase</keyword>
<proteinExistence type="predicted"/>
<evidence type="ECO:0000313" key="9">
    <source>
        <dbReference type="EMBL" id="SMC36080.1"/>
    </source>
</evidence>
<evidence type="ECO:0000256" key="5">
    <source>
        <dbReference type="ARBA" id="ARBA00022840"/>
    </source>
</evidence>
<sequence length="585" mass="63569">MASELAITIGQYSDKGAKAENQDFHGAIIPDGPALALKGIAIAIADGISSSAFGRIAAESAVRSFLTDYYATSDAWTAKTAASRVIAATNSWLHGETRRARIASGTAADLDRGPDRGHVTTFSALVLKARKAHLFHVGDARISRLVGESLETLTEDHRLVLSAERSYLARALGMGAHVEIDYRALDLVEGDVFLMTTDGVHEVLAPTDLARALRRGHNDLPGAARTIAADALAAGSRDNITIQIVRVDRLPEIDAAENLAEADLEPPSIMPSVGDRLDGWHLEELLHASARSHVFQAREAASGERCALKILASDLRDDATARRRFLMEEWIAARVSNPHLLKAHPRKRPRSALYTTMALVKGRTLKDWMRDHPAPDLQSVQDIVIGIGKGLLALHRRQIVHQDLRPENVLLDADGHVTLIDFGAARVAGVEEGRAVAMAEAPVGTLQYAASEAFLGSVGRERSDLFSLGVLTYEMLTGRLPYGLDVTRTRTRRDQRRLAYRPAGSEDRHVPDWIEGALKKAVAIDPEKRHGDIAEFLHDLTHPNPAFVDKRGLALAERDPLRFWQGLSLSLAIALFIALAALAAG</sequence>
<dbReference type="PROSITE" id="PS51746">
    <property type="entry name" value="PPM_2"/>
    <property type="match status" value="1"/>
</dbReference>
<dbReference type="PROSITE" id="PS00109">
    <property type="entry name" value="PROTEIN_KINASE_TYR"/>
    <property type="match status" value="1"/>
</dbReference>
<dbReference type="OrthoDB" id="9801841at2"/>
<dbReference type="InterPro" id="IPR001932">
    <property type="entry name" value="PPM-type_phosphatase-like_dom"/>
</dbReference>
<dbReference type="InterPro" id="IPR011009">
    <property type="entry name" value="Kinase-like_dom_sf"/>
</dbReference>
<dbReference type="CDD" id="cd00143">
    <property type="entry name" value="PP2Cc"/>
    <property type="match status" value="1"/>
</dbReference>
<keyword evidence="1 9" id="KW-0723">Serine/threonine-protein kinase</keyword>
<dbReference type="InterPro" id="IPR036457">
    <property type="entry name" value="PPM-type-like_dom_sf"/>
</dbReference>
<evidence type="ECO:0000256" key="2">
    <source>
        <dbReference type="ARBA" id="ARBA00022679"/>
    </source>
</evidence>
<feature type="domain" description="Protein kinase" evidence="7">
    <location>
        <begin position="280"/>
        <end position="541"/>
    </location>
</feature>